<sequence length="76" mass="8816">MDVLREREVKDSLERQLLDEQKMRDGFLEEQTTCSFYAAINRRPRSMEPATSAYDVMVPLSRASCSAYLFDVFGPF</sequence>
<reference evidence="1 2" key="1">
    <citation type="journal article" date="2019" name="Commun. Biol.">
        <title>The bagworm genome reveals a unique fibroin gene that provides high tensile strength.</title>
        <authorList>
            <person name="Kono N."/>
            <person name="Nakamura H."/>
            <person name="Ohtoshi R."/>
            <person name="Tomita M."/>
            <person name="Numata K."/>
            <person name="Arakawa K."/>
        </authorList>
    </citation>
    <scope>NUCLEOTIDE SEQUENCE [LARGE SCALE GENOMIC DNA]</scope>
</reference>
<dbReference type="EMBL" id="BGZK01001857">
    <property type="protein sequence ID" value="GBP87409.1"/>
    <property type="molecule type" value="Genomic_DNA"/>
</dbReference>
<protein>
    <submittedName>
        <fullName evidence="1">Uncharacterized protein</fullName>
    </submittedName>
</protein>
<evidence type="ECO:0000313" key="1">
    <source>
        <dbReference type="EMBL" id="GBP87409.1"/>
    </source>
</evidence>
<gene>
    <name evidence="1" type="ORF">EVAR_67571_1</name>
</gene>
<dbReference type="Proteomes" id="UP000299102">
    <property type="component" value="Unassembled WGS sequence"/>
</dbReference>
<dbReference type="OrthoDB" id="7484374at2759"/>
<name>A0A4C1ZKF1_EUMVA</name>
<organism evidence="1 2">
    <name type="scientific">Eumeta variegata</name>
    <name type="common">Bagworm moth</name>
    <name type="synonym">Eumeta japonica</name>
    <dbReference type="NCBI Taxonomy" id="151549"/>
    <lineage>
        <taxon>Eukaryota</taxon>
        <taxon>Metazoa</taxon>
        <taxon>Ecdysozoa</taxon>
        <taxon>Arthropoda</taxon>
        <taxon>Hexapoda</taxon>
        <taxon>Insecta</taxon>
        <taxon>Pterygota</taxon>
        <taxon>Neoptera</taxon>
        <taxon>Endopterygota</taxon>
        <taxon>Lepidoptera</taxon>
        <taxon>Glossata</taxon>
        <taxon>Ditrysia</taxon>
        <taxon>Tineoidea</taxon>
        <taxon>Psychidae</taxon>
        <taxon>Oiketicinae</taxon>
        <taxon>Eumeta</taxon>
    </lineage>
</organism>
<comment type="caution">
    <text evidence="1">The sequence shown here is derived from an EMBL/GenBank/DDBJ whole genome shotgun (WGS) entry which is preliminary data.</text>
</comment>
<dbReference type="AlphaFoldDB" id="A0A4C1ZKF1"/>
<evidence type="ECO:0000313" key="2">
    <source>
        <dbReference type="Proteomes" id="UP000299102"/>
    </source>
</evidence>
<proteinExistence type="predicted"/>
<accession>A0A4C1ZKF1</accession>
<keyword evidence="2" id="KW-1185">Reference proteome</keyword>